<dbReference type="InterPro" id="IPR013686">
    <property type="entry name" value="Polypept-transport_assoc_ShlB"/>
</dbReference>
<protein>
    <submittedName>
        <fullName evidence="4">ShlB/FhaC/HecB family hemolysin secretion/activation protein</fullName>
    </submittedName>
</protein>
<dbReference type="GO" id="GO:0046819">
    <property type="term" value="P:protein secretion by the type V secretion system"/>
    <property type="evidence" value="ECO:0007669"/>
    <property type="project" value="TreeGrafter"/>
</dbReference>
<dbReference type="GO" id="GO:0008320">
    <property type="term" value="F:protein transmembrane transporter activity"/>
    <property type="evidence" value="ECO:0007669"/>
    <property type="project" value="TreeGrafter"/>
</dbReference>
<dbReference type="PANTHER" id="PTHR34597">
    <property type="entry name" value="SLR1661 PROTEIN"/>
    <property type="match status" value="1"/>
</dbReference>
<dbReference type="Pfam" id="PF08479">
    <property type="entry name" value="POTRA_2"/>
    <property type="match status" value="1"/>
</dbReference>
<dbReference type="Pfam" id="PF17287">
    <property type="entry name" value="POTRA_3"/>
    <property type="match status" value="1"/>
</dbReference>
<evidence type="ECO:0000256" key="1">
    <source>
        <dbReference type="SAM" id="MobiDB-lite"/>
    </source>
</evidence>
<proteinExistence type="predicted"/>
<comment type="caution">
    <text evidence="4">The sequence shown here is derived from an EMBL/GenBank/DDBJ whole genome shotgun (WGS) entry which is preliminary data.</text>
</comment>
<dbReference type="Proteomes" id="UP000272412">
    <property type="component" value="Unassembled WGS sequence"/>
</dbReference>
<dbReference type="OrthoDB" id="290122at2"/>
<evidence type="ECO:0000259" key="2">
    <source>
        <dbReference type="Pfam" id="PF08479"/>
    </source>
</evidence>
<gene>
    <name evidence="4" type="ORF">EGK74_13620</name>
</gene>
<dbReference type="GO" id="GO:0098046">
    <property type="term" value="C:type V protein secretion system complex"/>
    <property type="evidence" value="ECO:0007669"/>
    <property type="project" value="TreeGrafter"/>
</dbReference>
<dbReference type="PANTHER" id="PTHR34597:SF3">
    <property type="entry name" value="OUTER MEMBRANE TRANSPORTER CDIB"/>
    <property type="match status" value="1"/>
</dbReference>
<sequence>MQPETDVRLDSGQVNETVNQPVGNDDSQPCFAINEVVLEGEHHQKFQFALKRALHETGFQAGKCLNAGDINRIMTVAQNAVIGRGFTTTRILAAPQDLNSGKLVLTVLAGYLKNIEIDVSQKDETHADRIAAFQNEFPTRSDGILNLRDLEQGLENLKRIPTAGADIQIVPVDGVPNQSTVLVKWQQRLLP</sequence>
<feature type="domain" description="ShlB POTRA" evidence="3">
    <location>
        <begin position="123"/>
        <end position="171"/>
    </location>
</feature>
<dbReference type="InterPro" id="IPR035251">
    <property type="entry name" value="ShlB_POTRA"/>
</dbReference>
<organism evidence="4 5">
    <name type="scientific">Neisseria weixii</name>
    <dbReference type="NCBI Taxonomy" id="1853276"/>
    <lineage>
        <taxon>Bacteria</taxon>
        <taxon>Pseudomonadati</taxon>
        <taxon>Pseudomonadota</taxon>
        <taxon>Betaproteobacteria</taxon>
        <taxon>Neisseriales</taxon>
        <taxon>Neisseriaceae</taxon>
        <taxon>Neisseria</taxon>
    </lineage>
</organism>
<evidence type="ECO:0000259" key="3">
    <source>
        <dbReference type="Pfam" id="PF17287"/>
    </source>
</evidence>
<accession>A0A3N4MIQ6</accession>
<reference evidence="4 5" key="1">
    <citation type="submission" date="2018-11" db="EMBL/GenBank/DDBJ databases">
        <title>Neisseria weixii sp. nov. isolated from the rectal contents of plateau pika (Ochotona cruzoniae).</title>
        <authorList>
            <person name="Zhang G."/>
        </authorList>
    </citation>
    <scope>NUCLEOTIDE SEQUENCE [LARGE SCALE GENOMIC DNA]</scope>
    <source>
        <strain evidence="4 5">10009</strain>
    </source>
</reference>
<name>A0A3N4MIQ6_9NEIS</name>
<dbReference type="EMBL" id="RPFL01000087">
    <property type="protein sequence ID" value="RPD83068.1"/>
    <property type="molecule type" value="Genomic_DNA"/>
</dbReference>
<feature type="region of interest" description="Disordered" evidence="1">
    <location>
        <begin position="1"/>
        <end position="25"/>
    </location>
</feature>
<feature type="compositionally biased region" description="Polar residues" evidence="1">
    <location>
        <begin position="12"/>
        <end position="25"/>
    </location>
</feature>
<dbReference type="Gene3D" id="3.10.20.310">
    <property type="entry name" value="membrane protein fhac"/>
    <property type="match status" value="2"/>
</dbReference>
<feature type="domain" description="Polypeptide-transport-associated ShlB-type" evidence="2">
    <location>
        <begin position="31"/>
        <end position="110"/>
    </location>
</feature>
<evidence type="ECO:0000313" key="4">
    <source>
        <dbReference type="EMBL" id="RPD83068.1"/>
    </source>
</evidence>
<dbReference type="InterPro" id="IPR051544">
    <property type="entry name" value="TPS_OM_transporter"/>
</dbReference>
<keyword evidence="5" id="KW-1185">Reference proteome</keyword>
<evidence type="ECO:0000313" key="5">
    <source>
        <dbReference type="Proteomes" id="UP000272412"/>
    </source>
</evidence>
<dbReference type="AlphaFoldDB" id="A0A3N4MIQ6"/>